<dbReference type="RefSeq" id="WP_222581842.1">
    <property type="nucleotide sequence ID" value="NZ_JAHVHU010000037.1"/>
</dbReference>
<organism evidence="1 2">
    <name type="scientific">Membranihabitans marinus</name>
    <dbReference type="NCBI Taxonomy" id="1227546"/>
    <lineage>
        <taxon>Bacteria</taxon>
        <taxon>Pseudomonadati</taxon>
        <taxon>Bacteroidota</taxon>
        <taxon>Saprospiria</taxon>
        <taxon>Saprospirales</taxon>
        <taxon>Saprospiraceae</taxon>
        <taxon>Membranihabitans</taxon>
    </lineage>
</organism>
<protein>
    <submittedName>
        <fullName evidence="1">Uncharacterized protein</fullName>
    </submittedName>
</protein>
<evidence type="ECO:0000313" key="1">
    <source>
        <dbReference type="EMBL" id="MBY5960294.1"/>
    </source>
</evidence>
<comment type="caution">
    <text evidence="1">The sequence shown here is derived from an EMBL/GenBank/DDBJ whole genome shotgun (WGS) entry which is preliminary data.</text>
</comment>
<proteinExistence type="predicted"/>
<reference evidence="1" key="1">
    <citation type="submission" date="2021-06" db="EMBL/GenBank/DDBJ databases">
        <title>44 bacteria genomes isolated from Dapeng, Shenzhen.</title>
        <authorList>
            <person name="Zheng W."/>
            <person name="Yu S."/>
            <person name="Huang Y."/>
        </authorList>
    </citation>
    <scope>NUCLEOTIDE SEQUENCE</scope>
    <source>
        <strain evidence="1">DP5N28-2</strain>
    </source>
</reference>
<accession>A0A953HQF0</accession>
<sequence length="50" mass="5632">MRFRNITKVNLKNLSSIHPPRPPHVVLVVVVVAFHRVHYDTATALSSANK</sequence>
<name>A0A953HQF0_9BACT</name>
<gene>
    <name evidence="1" type="ORF">KUV50_19250</name>
</gene>
<evidence type="ECO:0000313" key="2">
    <source>
        <dbReference type="Proteomes" id="UP000753961"/>
    </source>
</evidence>
<dbReference type="AlphaFoldDB" id="A0A953HQF0"/>
<keyword evidence="2" id="KW-1185">Reference proteome</keyword>
<dbReference type="EMBL" id="JAHVHU010000037">
    <property type="protein sequence ID" value="MBY5960294.1"/>
    <property type="molecule type" value="Genomic_DNA"/>
</dbReference>
<dbReference type="Proteomes" id="UP000753961">
    <property type="component" value="Unassembled WGS sequence"/>
</dbReference>